<comment type="caution">
    <text evidence="2">The sequence shown here is derived from an EMBL/GenBank/DDBJ whole genome shotgun (WGS) entry which is preliminary data.</text>
</comment>
<keyword evidence="3" id="KW-1185">Reference proteome</keyword>
<name>A0A2S4VLW2_9BASI</name>
<protein>
    <submittedName>
        <fullName evidence="2">Uncharacterized protein</fullName>
    </submittedName>
</protein>
<accession>A0A2S4VLW2</accession>
<reference evidence="2" key="1">
    <citation type="submission" date="2017-12" db="EMBL/GenBank/DDBJ databases">
        <title>Gene loss provides genomic basis for host adaptation in cereal stripe rust fungi.</title>
        <authorList>
            <person name="Xia C."/>
        </authorList>
    </citation>
    <scope>NUCLEOTIDE SEQUENCE [LARGE SCALE GENOMIC DNA]</scope>
    <source>
        <strain evidence="2">93-210</strain>
    </source>
</reference>
<feature type="compositionally biased region" description="Low complexity" evidence="1">
    <location>
        <begin position="81"/>
        <end position="91"/>
    </location>
</feature>
<dbReference type="VEuPathDB" id="FungiDB:PSHT_02147"/>
<dbReference type="EMBL" id="PKSL01000046">
    <property type="protein sequence ID" value="POW10438.1"/>
    <property type="molecule type" value="Genomic_DNA"/>
</dbReference>
<evidence type="ECO:0000256" key="1">
    <source>
        <dbReference type="SAM" id="MobiDB-lite"/>
    </source>
</evidence>
<evidence type="ECO:0000313" key="2">
    <source>
        <dbReference type="EMBL" id="POW10438.1"/>
    </source>
</evidence>
<dbReference type="VEuPathDB" id="FungiDB:PSTT_06035"/>
<dbReference type="AlphaFoldDB" id="A0A2S4VLW2"/>
<gene>
    <name evidence="2" type="ORF">PSTT_06035</name>
</gene>
<sequence>MPSAHRRNSFQSSFPVVNLASLEIPAYKGKPTVSPGHMRERKTSNDSSEFNPAPLPGFNDNAHRDNQSVSSHQYQPPQPQPQYINPNPYNPGLTGAAPHFLEAKISPCL</sequence>
<feature type="region of interest" description="Disordered" evidence="1">
    <location>
        <begin position="25"/>
        <end position="96"/>
    </location>
</feature>
<proteinExistence type="predicted"/>
<organism evidence="2 3">
    <name type="scientific">Puccinia striiformis</name>
    <dbReference type="NCBI Taxonomy" id="27350"/>
    <lineage>
        <taxon>Eukaryota</taxon>
        <taxon>Fungi</taxon>
        <taxon>Dikarya</taxon>
        <taxon>Basidiomycota</taxon>
        <taxon>Pucciniomycotina</taxon>
        <taxon>Pucciniomycetes</taxon>
        <taxon>Pucciniales</taxon>
        <taxon>Pucciniaceae</taxon>
        <taxon>Puccinia</taxon>
    </lineage>
</organism>
<dbReference type="Proteomes" id="UP000239156">
    <property type="component" value="Unassembled WGS sequence"/>
</dbReference>
<evidence type="ECO:0000313" key="3">
    <source>
        <dbReference type="Proteomes" id="UP000239156"/>
    </source>
</evidence>